<dbReference type="RefSeq" id="WP_111472028.1">
    <property type="nucleotide sequence ID" value="NZ_QLIX01000024.1"/>
</dbReference>
<accession>A0A327M2B3</accession>
<keyword evidence="1" id="KW-0175">Coiled coil</keyword>
<keyword evidence="3" id="KW-1185">Reference proteome</keyword>
<evidence type="ECO:0000313" key="3">
    <source>
        <dbReference type="Proteomes" id="UP000249065"/>
    </source>
</evidence>
<gene>
    <name evidence="2" type="ORF">DOO78_21995</name>
</gene>
<evidence type="ECO:0000256" key="1">
    <source>
        <dbReference type="SAM" id="Coils"/>
    </source>
</evidence>
<comment type="caution">
    <text evidence="2">The sequence shown here is derived from an EMBL/GenBank/DDBJ whole genome shotgun (WGS) entry which is preliminary data.</text>
</comment>
<dbReference type="Proteomes" id="UP000249065">
    <property type="component" value="Unassembled WGS sequence"/>
</dbReference>
<dbReference type="InterPro" id="IPR007060">
    <property type="entry name" value="FtsL/DivIC"/>
</dbReference>
<dbReference type="AlphaFoldDB" id="A0A327M2B3"/>
<reference evidence="3" key="1">
    <citation type="submission" date="2018-06" db="EMBL/GenBank/DDBJ databases">
        <authorList>
            <person name="Khan S.A."/>
        </authorList>
    </citation>
    <scope>NUCLEOTIDE SEQUENCE [LARGE SCALE GENOMIC DNA]</scope>
    <source>
        <strain evidence="3">DB-1506</strain>
    </source>
</reference>
<feature type="coiled-coil region" evidence="1">
    <location>
        <begin position="41"/>
        <end position="75"/>
    </location>
</feature>
<dbReference type="Pfam" id="PF04977">
    <property type="entry name" value="DivIC"/>
    <property type="match status" value="1"/>
</dbReference>
<sequence>MSFGRALKRRVRDAMLPVAFAALCGYFVWNAQQGDFGMVAREQKLADIALAQTALARAEAERDAMERRVDGLRGDRIDRDQLDERARTLLNLVGKDEIVIPYEPGKRLFQ</sequence>
<dbReference type="OrthoDB" id="9815600at2"/>
<dbReference type="EMBL" id="QLIX01000024">
    <property type="protein sequence ID" value="RAI56283.1"/>
    <property type="molecule type" value="Genomic_DNA"/>
</dbReference>
<evidence type="ECO:0000313" key="2">
    <source>
        <dbReference type="EMBL" id="RAI56283.1"/>
    </source>
</evidence>
<organism evidence="2 3">
    <name type="scientific">Roseicella frigidaeris</name>
    <dbReference type="NCBI Taxonomy" id="2230885"/>
    <lineage>
        <taxon>Bacteria</taxon>
        <taxon>Pseudomonadati</taxon>
        <taxon>Pseudomonadota</taxon>
        <taxon>Alphaproteobacteria</taxon>
        <taxon>Acetobacterales</taxon>
        <taxon>Roseomonadaceae</taxon>
        <taxon>Roseicella</taxon>
    </lineage>
</organism>
<name>A0A327M2B3_9PROT</name>
<proteinExistence type="predicted"/>
<protein>
    <submittedName>
        <fullName evidence="2">Septum formation initiator protein</fullName>
    </submittedName>
</protein>